<dbReference type="PANTHER" id="PTHR10632">
    <property type="entry name" value="SULFIDE:QUINONE OXIDOREDUCTASE"/>
    <property type="match status" value="1"/>
</dbReference>
<evidence type="ECO:0000313" key="3">
    <source>
        <dbReference type="EMBL" id="KAB1637326.1"/>
    </source>
</evidence>
<evidence type="ECO:0000256" key="1">
    <source>
        <dbReference type="SAM" id="MobiDB-lite"/>
    </source>
</evidence>
<dbReference type="RefSeq" id="WP_151424348.1">
    <property type="nucleotide sequence ID" value="NZ_WBJX01000004.1"/>
</dbReference>
<dbReference type="GO" id="GO:0070224">
    <property type="term" value="F:sulfide:quinone oxidoreductase activity"/>
    <property type="evidence" value="ECO:0007669"/>
    <property type="project" value="TreeGrafter"/>
</dbReference>
<keyword evidence="4" id="KW-1185">Reference proteome</keyword>
<dbReference type="OrthoDB" id="9802771at2"/>
<dbReference type="EMBL" id="WBJX01000004">
    <property type="protein sequence ID" value="KAB1637326.1"/>
    <property type="molecule type" value="Genomic_DNA"/>
</dbReference>
<dbReference type="GO" id="GO:0070221">
    <property type="term" value="P:sulfide oxidation, using sulfide:quinone oxidoreductase"/>
    <property type="evidence" value="ECO:0007669"/>
    <property type="project" value="TreeGrafter"/>
</dbReference>
<reference evidence="3 4" key="1">
    <citation type="submission" date="2019-09" db="EMBL/GenBank/DDBJ databases">
        <title>Phylogeny of genus Pseudoclavibacter and closely related genus.</title>
        <authorList>
            <person name="Li Y."/>
        </authorList>
    </citation>
    <scope>NUCLEOTIDE SEQUENCE [LARGE SCALE GENOMIC DNA]</scope>
    <source>
        <strain evidence="3 4">THG-MD12</strain>
    </source>
</reference>
<dbReference type="Gene3D" id="3.50.50.60">
    <property type="entry name" value="FAD/NAD(P)-binding domain"/>
    <property type="match status" value="2"/>
</dbReference>
<gene>
    <name evidence="3" type="ORF">F8O03_13745</name>
</gene>
<accession>A0A7J5B0F6</accession>
<dbReference type="InterPro" id="IPR036188">
    <property type="entry name" value="FAD/NAD-bd_sf"/>
</dbReference>
<dbReference type="InterPro" id="IPR015904">
    <property type="entry name" value="Sulphide_quinone_reductase"/>
</dbReference>
<name>A0A7J5B0F6_9MICO</name>
<dbReference type="InterPro" id="IPR023753">
    <property type="entry name" value="FAD/NAD-binding_dom"/>
</dbReference>
<feature type="domain" description="FAD/NAD(P)-binding" evidence="2">
    <location>
        <begin position="32"/>
        <end position="340"/>
    </location>
</feature>
<feature type="compositionally biased region" description="Low complexity" evidence="1">
    <location>
        <begin position="8"/>
        <end position="28"/>
    </location>
</feature>
<evidence type="ECO:0000259" key="2">
    <source>
        <dbReference type="Pfam" id="PF07992"/>
    </source>
</evidence>
<protein>
    <submittedName>
        <fullName evidence="3">NAD(P)/FAD-dependent oxidoreductase</fullName>
    </submittedName>
</protein>
<organism evidence="3 4">
    <name type="scientific">Pseudoclavibacter terrae</name>
    <dbReference type="NCBI Taxonomy" id="1530195"/>
    <lineage>
        <taxon>Bacteria</taxon>
        <taxon>Bacillati</taxon>
        <taxon>Actinomycetota</taxon>
        <taxon>Actinomycetes</taxon>
        <taxon>Micrococcales</taxon>
        <taxon>Microbacteriaceae</taxon>
        <taxon>Pseudoclavibacter</taxon>
    </lineage>
</organism>
<dbReference type="Proteomes" id="UP000490386">
    <property type="component" value="Unassembled WGS sequence"/>
</dbReference>
<dbReference type="Pfam" id="PF07992">
    <property type="entry name" value="Pyr_redox_2"/>
    <property type="match status" value="1"/>
</dbReference>
<evidence type="ECO:0000313" key="4">
    <source>
        <dbReference type="Proteomes" id="UP000490386"/>
    </source>
</evidence>
<dbReference type="SUPFAM" id="SSF51905">
    <property type="entry name" value="FAD/NAD(P)-binding domain"/>
    <property type="match status" value="1"/>
</dbReference>
<dbReference type="PANTHER" id="PTHR10632:SF2">
    <property type="entry name" value="SULFIDE:QUINONE OXIDOREDUCTASE, MITOCHONDRIAL"/>
    <property type="match status" value="1"/>
</dbReference>
<sequence length="434" mass="47155">MTPTSNGAAEPAQQSATTPQPTPKQQPTLTTYRVLVIGGGNAGLSVAGRLQRAGITDITVVEPRENHVYQPLLSHVAGGTAKASQATRPQADVMPDGVTLIRDAVASVDPETSSLVLASGRRIGYEHLVVCPGVVQDWDAIPGLQAALGTPNVASSYEISLADKTSRLLRELRQGTAVFVQAPEPASFAGAIQKPMYLACDYWRSQGVLDRIRVVLVLPDATPLGVPAIDRELERKIAEYGIEVRRQAQLTEVLGDAKTAVVETAGEGSERIPYDALIVEPPQRAPEWIAEAGLAGAELAYPTPEMASERGFADVDTHSMRHHRFPNVWSLGDAAVSRSQRTGGALRKQTKALAENLVSVLREQAPQSDYDGYTVAPFTVSRSSVVFGEFDDTLEQRPSIPFWKGLARERRLTWVFDRHVLPWVYWNLILKGRA</sequence>
<feature type="region of interest" description="Disordered" evidence="1">
    <location>
        <begin position="1"/>
        <end position="28"/>
    </location>
</feature>
<proteinExistence type="predicted"/>
<dbReference type="AlphaFoldDB" id="A0A7J5B0F6"/>
<comment type="caution">
    <text evidence="3">The sequence shown here is derived from an EMBL/GenBank/DDBJ whole genome shotgun (WGS) entry which is preliminary data.</text>
</comment>
<dbReference type="GO" id="GO:0071949">
    <property type="term" value="F:FAD binding"/>
    <property type="evidence" value="ECO:0007669"/>
    <property type="project" value="TreeGrafter"/>
</dbReference>